<reference evidence="6" key="1">
    <citation type="journal article" date="2019" name="Int. J. Syst. Evol. Microbiol.">
        <title>The Global Catalogue of Microorganisms (GCM) 10K type strain sequencing project: providing services to taxonomists for standard genome sequencing and annotation.</title>
        <authorList>
            <consortium name="The Broad Institute Genomics Platform"/>
            <consortium name="The Broad Institute Genome Sequencing Center for Infectious Disease"/>
            <person name="Wu L."/>
            <person name="Ma J."/>
        </authorList>
    </citation>
    <scope>NUCLEOTIDE SEQUENCE [LARGE SCALE GENOMIC DNA]</scope>
    <source>
        <strain evidence="6">CAIM 431</strain>
    </source>
</reference>
<dbReference type="RefSeq" id="WP_343874182.1">
    <property type="nucleotide sequence ID" value="NZ_BAAAIX010000026.1"/>
</dbReference>
<keyword evidence="6" id="KW-1185">Reference proteome</keyword>
<evidence type="ECO:0000313" key="5">
    <source>
        <dbReference type="EMBL" id="MFD1891090.1"/>
    </source>
</evidence>
<gene>
    <name evidence="5" type="ORF">ACFSCS_12995</name>
</gene>
<evidence type="ECO:0000256" key="3">
    <source>
        <dbReference type="ARBA" id="ARBA00022683"/>
    </source>
</evidence>
<dbReference type="Gene3D" id="3.30.1340.10">
    <property type="entry name" value="HPr-like"/>
    <property type="match status" value="1"/>
</dbReference>
<organism evidence="5 6">
    <name type="scientific">Luteococcus peritonei</name>
    <dbReference type="NCBI Taxonomy" id="88874"/>
    <lineage>
        <taxon>Bacteria</taxon>
        <taxon>Bacillati</taxon>
        <taxon>Actinomycetota</taxon>
        <taxon>Actinomycetes</taxon>
        <taxon>Propionibacteriales</taxon>
        <taxon>Propionibacteriaceae</taxon>
        <taxon>Luteococcus</taxon>
    </lineage>
</organism>
<dbReference type="NCBIfam" id="TIGR01003">
    <property type="entry name" value="PTS_HPr_family"/>
    <property type="match status" value="1"/>
</dbReference>
<dbReference type="PANTHER" id="PTHR33705:SF2">
    <property type="entry name" value="PHOSPHOCARRIER PROTEIN NPR"/>
    <property type="match status" value="1"/>
</dbReference>
<evidence type="ECO:0000259" key="4">
    <source>
        <dbReference type="PROSITE" id="PS51350"/>
    </source>
</evidence>
<dbReference type="PROSITE" id="PS51350">
    <property type="entry name" value="PTS_HPR_DOM"/>
    <property type="match status" value="1"/>
</dbReference>
<keyword evidence="3" id="KW-0598">Phosphotransferase system</keyword>
<evidence type="ECO:0000256" key="2">
    <source>
        <dbReference type="ARBA" id="ARBA00022490"/>
    </source>
</evidence>
<dbReference type="Proteomes" id="UP001597326">
    <property type="component" value="Unassembled WGS sequence"/>
</dbReference>
<dbReference type="InterPro" id="IPR000032">
    <property type="entry name" value="HPr-like"/>
</dbReference>
<evidence type="ECO:0000313" key="6">
    <source>
        <dbReference type="Proteomes" id="UP001597326"/>
    </source>
</evidence>
<feature type="domain" description="HPr" evidence="4">
    <location>
        <begin position="1"/>
        <end position="90"/>
    </location>
</feature>
<dbReference type="EMBL" id="JBHUFZ010000028">
    <property type="protein sequence ID" value="MFD1891090.1"/>
    <property type="molecule type" value="Genomic_DNA"/>
</dbReference>
<dbReference type="SUPFAM" id="SSF55594">
    <property type="entry name" value="HPr-like"/>
    <property type="match status" value="1"/>
</dbReference>
<comment type="caution">
    <text evidence="5">The sequence shown here is derived from an EMBL/GenBank/DDBJ whole genome shotgun (WGS) entry which is preliminary data.</text>
</comment>
<dbReference type="InterPro" id="IPR035895">
    <property type="entry name" value="HPr-like_sf"/>
</dbReference>
<name>A0ABW4RZW7_9ACTN</name>
<dbReference type="Pfam" id="PF00381">
    <property type="entry name" value="PTS-HPr"/>
    <property type="match status" value="1"/>
</dbReference>
<evidence type="ECO:0000256" key="1">
    <source>
        <dbReference type="ARBA" id="ARBA00004496"/>
    </source>
</evidence>
<protein>
    <submittedName>
        <fullName evidence="5">HPr family phosphocarrier protein</fullName>
    </submittedName>
</protein>
<accession>A0ABW4RZW7</accession>
<dbReference type="PRINTS" id="PR00107">
    <property type="entry name" value="PHOSPHOCPHPR"/>
</dbReference>
<keyword evidence="2" id="KW-0963">Cytoplasm</keyword>
<dbReference type="PANTHER" id="PTHR33705">
    <property type="entry name" value="PHOSPHOCARRIER PROTEIN HPR"/>
    <property type="match status" value="1"/>
</dbReference>
<proteinExistence type="predicted"/>
<comment type="subcellular location">
    <subcellularLocation>
        <location evidence="1">Cytoplasm</location>
    </subcellularLocation>
</comment>
<sequence length="95" mass="9718">MRHQQLTVALPHGLHAQVAALLVERAADFSSSVFLTRIRTGETASLARVIDLIALGVHHGDEVVVLADGTDAAAALASVVAVLASPSDDATALLA</sequence>
<dbReference type="InterPro" id="IPR050399">
    <property type="entry name" value="HPr"/>
</dbReference>